<comment type="caution">
    <text evidence="17">The sequence shown here is derived from an EMBL/GenBank/DDBJ whole genome shotgun (WGS) entry which is preliminary data.</text>
</comment>
<evidence type="ECO:0000256" key="2">
    <source>
        <dbReference type="ARBA" id="ARBA00004651"/>
    </source>
</evidence>
<evidence type="ECO:0000256" key="10">
    <source>
        <dbReference type="ARBA" id="ARBA00022840"/>
    </source>
</evidence>
<keyword evidence="14" id="KW-0472">Membrane</keyword>
<dbReference type="SMART" id="SM00304">
    <property type="entry name" value="HAMP"/>
    <property type="match status" value="1"/>
</dbReference>
<evidence type="ECO:0000313" key="18">
    <source>
        <dbReference type="Proteomes" id="UP000539111"/>
    </source>
</evidence>
<keyword evidence="6" id="KW-0808">Transferase</keyword>
<gene>
    <name evidence="17" type="ORF">BJY26_002974</name>
</gene>
<evidence type="ECO:0000256" key="12">
    <source>
        <dbReference type="ARBA" id="ARBA00023012"/>
    </source>
</evidence>
<dbReference type="InterPro" id="IPR036890">
    <property type="entry name" value="HATPase_C_sf"/>
</dbReference>
<comment type="catalytic activity">
    <reaction evidence="1">
        <text>ATP + protein L-histidine = ADP + protein N-phospho-L-histidine.</text>
        <dbReference type="EC" id="2.7.13.3"/>
    </reaction>
</comment>
<keyword evidence="10" id="KW-0067">ATP-binding</keyword>
<dbReference type="PROSITE" id="PS50885">
    <property type="entry name" value="HAMP"/>
    <property type="match status" value="1"/>
</dbReference>
<keyword evidence="5" id="KW-0597">Phosphoprotein</keyword>
<evidence type="ECO:0000256" key="9">
    <source>
        <dbReference type="ARBA" id="ARBA00022777"/>
    </source>
</evidence>
<dbReference type="PANTHER" id="PTHR44936:SF9">
    <property type="entry name" value="SENSOR PROTEIN CREC"/>
    <property type="match status" value="1"/>
</dbReference>
<name>A0A7Z0D4D8_9MICO</name>
<dbReference type="Pfam" id="PF02518">
    <property type="entry name" value="HATPase_c"/>
    <property type="match status" value="1"/>
</dbReference>
<dbReference type="GO" id="GO:0005886">
    <property type="term" value="C:plasma membrane"/>
    <property type="evidence" value="ECO:0007669"/>
    <property type="project" value="UniProtKB-SubCell"/>
</dbReference>
<dbReference type="SUPFAM" id="SSF47384">
    <property type="entry name" value="Homodimeric domain of signal transducing histidine kinase"/>
    <property type="match status" value="1"/>
</dbReference>
<sequence>MRRRLMTTVFAATTLIVVALVLPLALLLRGQAENRAMAEATLQAQALAPVVGTYDDSPDGVRLAVQRLGGSPDRIVTVFLPGGRTLGTDAPVDDAVRLARRGEAFEAEYDSGKAVLVPVQGIRSGTAVIRVDVPDQALHSGVKSAWLVLALVSVILLAVGMLLADRLGRSLVASVANVAETADRLARGDLDARAAPQGPPEVRRVGEELGKLAGRVSKLITDEREEVADLSHRLRTPITALRLDVEALPAGEDKDRIAGDVDAVETMVNDVIATARRGARDRAVDGADLAAAARERLEFWRPLAEDQGRTITDRIGSDAVMVPISPDNLDVALDALIGNVFQHTDEHVGFGMAVSTNRSGHPVLTVWDDGAGFSGPGVLDRGVSYDRSSGLGLDIVKRTAVDCGGHVIIGKSTSGGARIDVVLGGDMPGRGAGTKAEAGGGSGGDFDSGARPR</sequence>
<accession>A0A7Z0D4D8</accession>
<keyword evidence="7 14" id="KW-0812">Transmembrane</keyword>
<evidence type="ECO:0000256" key="1">
    <source>
        <dbReference type="ARBA" id="ARBA00000085"/>
    </source>
</evidence>
<evidence type="ECO:0000256" key="3">
    <source>
        <dbReference type="ARBA" id="ARBA00012438"/>
    </source>
</evidence>
<dbReference type="InterPro" id="IPR036097">
    <property type="entry name" value="HisK_dim/P_sf"/>
</dbReference>
<dbReference type="InterPro" id="IPR003661">
    <property type="entry name" value="HisK_dim/P_dom"/>
</dbReference>
<dbReference type="EMBL" id="JACBZP010000001">
    <property type="protein sequence ID" value="NYI68668.1"/>
    <property type="molecule type" value="Genomic_DNA"/>
</dbReference>
<evidence type="ECO:0000256" key="4">
    <source>
        <dbReference type="ARBA" id="ARBA00022475"/>
    </source>
</evidence>
<evidence type="ECO:0000256" key="7">
    <source>
        <dbReference type="ARBA" id="ARBA00022692"/>
    </source>
</evidence>
<feature type="domain" description="Histidine kinase" evidence="15">
    <location>
        <begin position="229"/>
        <end position="427"/>
    </location>
</feature>
<dbReference type="InterPro" id="IPR003594">
    <property type="entry name" value="HATPase_dom"/>
</dbReference>
<dbReference type="GO" id="GO:0000155">
    <property type="term" value="F:phosphorelay sensor kinase activity"/>
    <property type="evidence" value="ECO:0007669"/>
    <property type="project" value="InterPro"/>
</dbReference>
<keyword evidence="12" id="KW-0902">Two-component regulatory system</keyword>
<reference evidence="17 18" key="1">
    <citation type="submission" date="2020-07" db="EMBL/GenBank/DDBJ databases">
        <title>Sequencing the genomes of 1000 actinobacteria strains.</title>
        <authorList>
            <person name="Klenk H.-P."/>
        </authorList>
    </citation>
    <scope>NUCLEOTIDE SEQUENCE [LARGE SCALE GENOMIC DNA]</scope>
    <source>
        <strain evidence="17 18">DSM 26341</strain>
    </source>
</reference>
<evidence type="ECO:0000256" key="11">
    <source>
        <dbReference type="ARBA" id="ARBA00022989"/>
    </source>
</evidence>
<evidence type="ECO:0000256" key="8">
    <source>
        <dbReference type="ARBA" id="ARBA00022741"/>
    </source>
</evidence>
<keyword evidence="8" id="KW-0547">Nucleotide-binding</keyword>
<keyword evidence="11 14" id="KW-1133">Transmembrane helix</keyword>
<dbReference type="InterPro" id="IPR050980">
    <property type="entry name" value="2C_sensor_his_kinase"/>
</dbReference>
<feature type="region of interest" description="Disordered" evidence="13">
    <location>
        <begin position="428"/>
        <end position="453"/>
    </location>
</feature>
<evidence type="ECO:0000259" key="16">
    <source>
        <dbReference type="PROSITE" id="PS50885"/>
    </source>
</evidence>
<dbReference type="Pfam" id="PF00672">
    <property type="entry name" value="HAMP"/>
    <property type="match status" value="1"/>
</dbReference>
<dbReference type="SMART" id="SM00388">
    <property type="entry name" value="HisKA"/>
    <property type="match status" value="1"/>
</dbReference>
<dbReference type="Gene3D" id="1.10.287.130">
    <property type="match status" value="1"/>
</dbReference>
<comment type="subcellular location">
    <subcellularLocation>
        <location evidence="2">Cell membrane</location>
        <topology evidence="2">Multi-pass membrane protein</topology>
    </subcellularLocation>
</comment>
<dbReference type="Proteomes" id="UP000539111">
    <property type="component" value="Unassembled WGS sequence"/>
</dbReference>
<evidence type="ECO:0000256" key="14">
    <source>
        <dbReference type="SAM" id="Phobius"/>
    </source>
</evidence>
<proteinExistence type="predicted"/>
<keyword evidence="18" id="KW-1185">Reference proteome</keyword>
<protein>
    <recommendedName>
        <fullName evidence="3">histidine kinase</fullName>
        <ecNumber evidence="3">2.7.13.3</ecNumber>
    </recommendedName>
</protein>
<dbReference type="SMART" id="SM00387">
    <property type="entry name" value="HATPase_c"/>
    <property type="match status" value="1"/>
</dbReference>
<evidence type="ECO:0000256" key="13">
    <source>
        <dbReference type="SAM" id="MobiDB-lite"/>
    </source>
</evidence>
<evidence type="ECO:0000256" key="5">
    <source>
        <dbReference type="ARBA" id="ARBA00022553"/>
    </source>
</evidence>
<feature type="transmembrane region" description="Helical" evidence="14">
    <location>
        <begin position="145"/>
        <end position="164"/>
    </location>
</feature>
<organism evidence="17 18">
    <name type="scientific">Spelaeicoccus albus</name>
    <dbReference type="NCBI Taxonomy" id="1280376"/>
    <lineage>
        <taxon>Bacteria</taxon>
        <taxon>Bacillati</taxon>
        <taxon>Actinomycetota</taxon>
        <taxon>Actinomycetes</taxon>
        <taxon>Micrococcales</taxon>
        <taxon>Brevibacteriaceae</taxon>
        <taxon>Spelaeicoccus</taxon>
    </lineage>
</organism>
<dbReference type="InterPro" id="IPR003660">
    <property type="entry name" value="HAMP_dom"/>
</dbReference>
<evidence type="ECO:0000256" key="6">
    <source>
        <dbReference type="ARBA" id="ARBA00022679"/>
    </source>
</evidence>
<dbReference type="RefSeq" id="WP_179428981.1">
    <property type="nucleotide sequence ID" value="NZ_JACBZP010000001.1"/>
</dbReference>
<dbReference type="AlphaFoldDB" id="A0A7Z0D4D8"/>
<dbReference type="PROSITE" id="PS50109">
    <property type="entry name" value="HIS_KIN"/>
    <property type="match status" value="1"/>
</dbReference>
<dbReference type="Pfam" id="PF00512">
    <property type="entry name" value="HisKA"/>
    <property type="match status" value="1"/>
</dbReference>
<evidence type="ECO:0000259" key="15">
    <source>
        <dbReference type="PROSITE" id="PS50109"/>
    </source>
</evidence>
<dbReference type="CDD" id="cd00082">
    <property type="entry name" value="HisKA"/>
    <property type="match status" value="1"/>
</dbReference>
<dbReference type="SUPFAM" id="SSF55874">
    <property type="entry name" value="ATPase domain of HSP90 chaperone/DNA topoisomerase II/histidine kinase"/>
    <property type="match status" value="1"/>
</dbReference>
<dbReference type="Gene3D" id="3.30.565.10">
    <property type="entry name" value="Histidine kinase-like ATPase, C-terminal domain"/>
    <property type="match status" value="1"/>
</dbReference>
<dbReference type="PANTHER" id="PTHR44936">
    <property type="entry name" value="SENSOR PROTEIN CREC"/>
    <property type="match status" value="1"/>
</dbReference>
<dbReference type="GO" id="GO:0005524">
    <property type="term" value="F:ATP binding"/>
    <property type="evidence" value="ECO:0007669"/>
    <property type="project" value="UniProtKB-KW"/>
</dbReference>
<dbReference type="InterPro" id="IPR005467">
    <property type="entry name" value="His_kinase_dom"/>
</dbReference>
<feature type="compositionally biased region" description="Gly residues" evidence="13">
    <location>
        <begin position="428"/>
        <end position="446"/>
    </location>
</feature>
<feature type="domain" description="HAMP" evidence="16">
    <location>
        <begin position="169"/>
        <end position="221"/>
    </location>
</feature>
<keyword evidence="9 17" id="KW-0418">Kinase</keyword>
<evidence type="ECO:0000313" key="17">
    <source>
        <dbReference type="EMBL" id="NYI68668.1"/>
    </source>
</evidence>
<keyword evidence="4" id="KW-1003">Cell membrane</keyword>
<dbReference type="EC" id="2.7.13.3" evidence="3"/>